<reference evidence="6" key="1">
    <citation type="submission" date="2012-09" db="EMBL/GenBank/DDBJ databases">
        <authorList>
            <person name="Gu S.-H."/>
            <person name="Zhou J.-J."/>
            <person name="Guo Y.-Y."/>
            <person name="Zhang Y.-J."/>
        </authorList>
    </citation>
    <scope>NUCLEOTIDE SEQUENCE</scope>
</reference>
<dbReference type="GO" id="GO:0005549">
    <property type="term" value="F:odorant binding"/>
    <property type="evidence" value="ECO:0007669"/>
    <property type="project" value="InterPro"/>
</dbReference>
<evidence type="ECO:0000256" key="1">
    <source>
        <dbReference type="ARBA" id="ARBA00004613"/>
    </source>
</evidence>
<dbReference type="CDD" id="cd23992">
    <property type="entry name" value="PBP_GOBP"/>
    <property type="match status" value="1"/>
</dbReference>
<accession>U5KEQ5</accession>
<comment type="similarity">
    <text evidence="2">Belongs to the PBP/GOBP family.</text>
</comment>
<dbReference type="Pfam" id="PF01395">
    <property type="entry name" value="PBP_GOBP"/>
    <property type="match status" value="1"/>
</dbReference>
<dbReference type="AlphaFoldDB" id="U5KEQ5"/>
<dbReference type="SMART" id="SM00708">
    <property type="entry name" value="PhBP"/>
    <property type="match status" value="1"/>
</dbReference>
<evidence type="ECO:0000313" key="6">
    <source>
        <dbReference type="EMBL" id="AGR39570.1"/>
    </source>
</evidence>
<evidence type="ECO:0000256" key="2">
    <source>
        <dbReference type="ARBA" id="ARBA00008098"/>
    </source>
</evidence>
<gene>
    <name evidence="6" type="primary">OBP7</name>
</gene>
<proteinExistence type="evidence at transcript level"/>
<dbReference type="SUPFAM" id="SSF47565">
    <property type="entry name" value="Insect pheromone/odorant-binding proteins"/>
    <property type="match status" value="1"/>
</dbReference>
<reference evidence="6" key="2">
    <citation type="journal article" date="2013" name="BMC Genomics">
        <title>Identification of genes expressed in the sex pheromone gland of the black cutworm Agrotis ipsilon with putative roles in sex pheromone biosynthesis and transport.</title>
        <authorList>
            <person name="Gu S.H."/>
            <person name="Wu K.M."/>
            <person name="Guo Y.Y."/>
            <person name="Pickett J.A."/>
            <person name="Field L.M."/>
            <person name="Zhou J.J."/>
            <person name="Zhang Y.J."/>
        </authorList>
    </citation>
    <scope>NUCLEOTIDE SEQUENCE</scope>
</reference>
<keyword evidence="4 5" id="KW-0732">Signal</keyword>
<dbReference type="GO" id="GO:0005615">
    <property type="term" value="C:extracellular space"/>
    <property type="evidence" value="ECO:0007669"/>
    <property type="project" value="TreeGrafter"/>
</dbReference>
<feature type="chain" id="PRO_5004662154" evidence="5">
    <location>
        <begin position="24"/>
        <end position="145"/>
    </location>
</feature>
<dbReference type="EMBL" id="JX863695">
    <property type="protein sequence ID" value="AGR39570.1"/>
    <property type="molecule type" value="mRNA"/>
</dbReference>
<sequence>MSKFTCVLCVVALSLSSVYVTRAHKPNLRDAWRSELDECAKEYPVTNDEIDTAVRSGDSSNLNPCFNFCVFNKTGFFTENGEYDLKNGLIKLRKAIRDDEEYTKFEEVATECTEDKNTSCDEKAKCDSANRLSLCFLRFKDKVRI</sequence>
<name>U5KEQ5_AGRIP</name>
<organism evidence="6">
    <name type="scientific">Agrotis ipsilon</name>
    <name type="common">Black cutworm moth</name>
    <dbReference type="NCBI Taxonomy" id="56364"/>
    <lineage>
        <taxon>Eukaryota</taxon>
        <taxon>Metazoa</taxon>
        <taxon>Ecdysozoa</taxon>
        <taxon>Arthropoda</taxon>
        <taxon>Hexapoda</taxon>
        <taxon>Insecta</taxon>
        <taxon>Pterygota</taxon>
        <taxon>Neoptera</taxon>
        <taxon>Endopterygota</taxon>
        <taxon>Lepidoptera</taxon>
        <taxon>Glossata</taxon>
        <taxon>Ditrysia</taxon>
        <taxon>Noctuoidea</taxon>
        <taxon>Noctuidae</taxon>
        <taxon>Noctuinae</taxon>
        <taxon>Noctuini</taxon>
        <taxon>Agrotis</taxon>
    </lineage>
</organism>
<evidence type="ECO:0000256" key="3">
    <source>
        <dbReference type="ARBA" id="ARBA00022525"/>
    </source>
</evidence>
<comment type="subcellular location">
    <subcellularLocation>
        <location evidence="1">Secreted</location>
    </subcellularLocation>
</comment>
<dbReference type="PANTHER" id="PTHR11857:SF43">
    <property type="entry name" value="GEO07291P1-RELATED"/>
    <property type="match status" value="1"/>
</dbReference>
<evidence type="ECO:0000256" key="4">
    <source>
        <dbReference type="ARBA" id="ARBA00022729"/>
    </source>
</evidence>
<keyword evidence="3" id="KW-0964">Secreted</keyword>
<dbReference type="GO" id="GO:0007608">
    <property type="term" value="P:sensory perception of smell"/>
    <property type="evidence" value="ECO:0007669"/>
    <property type="project" value="TreeGrafter"/>
</dbReference>
<protein>
    <submittedName>
        <fullName evidence="6">Odorant binding protein 7</fullName>
    </submittedName>
</protein>
<dbReference type="InterPro" id="IPR006170">
    <property type="entry name" value="PBP/GOBP"/>
</dbReference>
<evidence type="ECO:0000256" key="5">
    <source>
        <dbReference type="SAM" id="SignalP"/>
    </source>
</evidence>
<dbReference type="Gene3D" id="1.10.238.20">
    <property type="entry name" value="Pheromone/general odorant binding protein domain"/>
    <property type="match status" value="1"/>
</dbReference>
<feature type="signal peptide" evidence="5">
    <location>
        <begin position="1"/>
        <end position="23"/>
    </location>
</feature>
<dbReference type="PANTHER" id="PTHR11857">
    <property type="entry name" value="ODORANT BINDING PROTEIN-RELATED"/>
    <property type="match status" value="1"/>
</dbReference>
<dbReference type="InterPro" id="IPR036728">
    <property type="entry name" value="PBP_GOBP_sf"/>
</dbReference>